<keyword evidence="2" id="KW-0472">Membrane</keyword>
<dbReference type="Proteomes" id="UP000694569">
    <property type="component" value="Unplaced"/>
</dbReference>
<dbReference type="Ensembl" id="ENSLLET00000049122.1">
    <property type="protein sequence ID" value="ENSLLEP00000047263.1"/>
    <property type="gene ID" value="ENSLLEG00000029890.1"/>
</dbReference>
<proteinExistence type="predicted"/>
<name>A0A8C5R6B9_9ANUR</name>
<feature type="transmembrane region" description="Helical" evidence="2">
    <location>
        <begin position="145"/>
        <end position="166"/>
    </location>
</feature>
<feature type="region of interest" description="Disordered" evidence="1">
    <location>
        <begin position="255"/>
        <end position="275"/>
    </location>
</feature>
<organism evidence="3 4">
    <name type="scientific">Leptobrachium leishanense</name>
    <name type="common">Leishan spiny toad</name>
    <dbReference type="NCBI Taxonomy" id="445787"/>
    <lineage>
        <taxon>Eukaryota</taxon>
        <taxon>Metazoa</taxon>
        <taxon>Chordata</taxon>
        <taxon>Craniata</taxon>
        <taxon>Vertebrata</taxon>
        <taxon>Euteleostomi</taxon>
        <taxon>Amphibia</taxon>
        <taxon>Batrachia</taxon>
        <taxon>Anura</taxon>
        <taxon>Pelobatoidea</taxon>
        <taxon>Megophryidae</taxon>
        <taxon>Leptobrachium</taxon>
    </lineage>
</organism>
<keyword evidence="2" id="KW-0812">Transmembrane</keyword>
<evidence type="ECO:0000256" key="2">
    <source>
        <dbReference type="SAM" id="Phobius"/>
    </source>
</evidence>
<accession>A0A8C5R6B9</accession>
<keyword evidence="4" id="KW-1185">Reference proteome</keyword>
<evidence type="ECO:0000256" key="1">
    <source>
        <dbReference type="SAM" id="MobiDB-lite"/>
    </source>
</evidence>
<sequence length="353" mass="39633">MERQRAESPEPELSFCSGLYNGRLVTTLPYTSRTEQAEECLHKLQDCGIQSIALSLQSIALSLQSIALSLQTIALSPLLRFPPFYIIPLEECRDVLQMSALIPELRRYIFFSSRGFGMVLAVILYISVWFNLYSTAQMFTNSQSWTTSIPVTLAAAVVTSLVVLIINQHQRKINMNTDIRLASANETFIKHNVMLGISNQWNKCQSVPSICFIYFHLWGCQQKLSQLLAGMGKDALKQFLDQLFIFIESPADPGLVREDPQDATSEESPLLSSGTRDKPVLYNKIIPLMKEDDPSVMAEHLLVISSACYVRLLASCNLPRRSEPGHTGILDVPCPCQFIEKTILQPTHCSTWL</sequence>
<dbReference type="OrthoDB" id="8250049at2759"/>
<gene>
    <name evidence="3" type="primary">TMEM268</name>
</gene>
<feature type="transmembrane region" description="Helical" evidence="2">
    <location>
        <begin position="115"/>
        <end position="133"/>
    </location>
</feature>
<dbReference type="InterPro" id="IPR028054">
    <property type="entry name" value="DUF4481"/>
</dbReference>
<dbReference type="GeneTree" id="ENSGT00390000011559"/>
<keyword evidence="2" id="KW-1133">Transmembrane helix</keyword>
<reference evidence="3" key="1">
    <citation type="submission" date="2025-08" db="UniProtKB">
        <authorList>
            <consortium name="Ensembl"/>
        </authorList>
    </citation>
    <scope>IDENTIFICATION</scope>
</reference>
<reference evidence="3" key="2">
    <citation type="submission" date="2025-09" db="UniProtKB">
        <authorList>
            <consortium name="Ensembl"/>
        </authorList>
    </citation>
    <scope>IDENTIFICATION</scope>
</reference>
<evidence type="ECO:0000313" key="4">
    <source>
        <dbReference type="Proteomes" id="UP000694569"/>
    </source>
</evidence>
<dbReference type="PANTHER" id="PTHR31193:SF1">
    <property type="entry name" value="TRANSMEMBRANE PROTEIN 268"/>
    <property type="match status" value="1"/>
</dbReference>
<protein>
    <submittedName>
        <fullName evidence="3">Transmembrane protein 268</fullName>
    </submittedName>
</protein>
<dbReference type="AlphaFoldDB" id="A0A8C5R6B9"/>
<dbReference type="PANTHER" id="PTHR31193">
    <property type="entry name" value="TRANSMEMBRANE PROTEIN C9ORF91"/>
    <property type="match status" value="1"/>
</dbReference>
<dbReference type="Pfam" id="PF14800">
    <property type="entry name" value="DUF4481"/>
    <property type="match status" value="1"/>
</dbReference>
<evidence type="ECO:0000313" key="3">
    <source>
        <dbReference type="Ensembl" id="ENSLLEP00000047263.1"/>
    </source>
</evidence>
<feature type="compositionally biased region" description="Polar residues" evidence="1">
    <location>
        <begin position="262"/>
        <end position="274"/>
    </location>
</feature>